<dbReference type="Gene3D" id="1.20.58.320">
    <property type="entry name" value="TPR-like"/>
    <property type="match status" value="1"/>
</dbReference>
<reference evidence="1 2" key="2">
    <citation type="submission" date="2020-03" db="EMBL/GenBank/DDBJ databases">
        <title>Devosia chinhatensis sp. nov., isolated from a hexachlorocyclohexane (HCH) dump site in India.</title>
        <authorList>
            <person name="Kumar M."/>
            <person name="Lal R."/>
        </authorList>
    </citation>
    <scope>NUCLEOTIDE SEQUENCE [LARGE SCALE GENOMIC DNA]</scope>
    <source>
        <strain evidence="1 2">H239</strain>
    </source>
</reference>
<dbReference type="RefSeq" id="WP_164533363.1">
    <property type="nucleotide sequence ID" value="NZ_JAALFG010000001.1"/>
</dbReference>
<name>A0A6M1SRY8_9HYPH</name>
<keyword evidence="2" id="KW-1185">Reference proteome</keyword>
<reference evidence="1 2" key="1">
    <citation type="submission" date="2020-02" db="EMBL/GenBank/DDBJ databases">
        <authorList>
            <person name="Khan S.A."/>
            <person name="Jeon C.O."/>
            <person name="Chun B.H."/>
        </authorList>
    </citation>
    <scope>NUCLEOTIDE SEQUENCE [LARGE SCALE GENOMIC DNA]</scope>
    <source>
        <strain evidence="1 2">H239</strain>
    </source>
</reference>
<dbReference type="Pfam" id="PF06041">
    <property type="entry name" value="DUF924"/>
    <property type="match status" value="1"/>
</dbReference>
<dbReference type="InterPro" id="IPR011990">
    <property type="entry name" value="TPR-like_helical_dom_sf"/>
</dbReference>
<organism evidence="1 2">
    <name type="scientific">Devosia aurantiaca</name>
    <dbReference type="NCBI Taxonomy" id="2714858"/>
    <lineage>
        <taxon>Bacteria</taxon>
        <taxon>Pseudomonadati</taxon>
        <taxon>Pseudomonadota</taxon>
        <taxon>Alphaproteobacteria</taxon>
        <taxon>Hyphomicrobiales</taxon>
        <taxon>Devosiaceae</taxon>
        <taxon>Devosia</taxon>
    </lineage>
</organism>
<dbReference type="Gene3D" id="1.25.40.10">
    <property type="entry name" value="Tetratricopeptide repeat domain"/>
    <property type="match status" value="1"/>
</dbReference>
<gene>
    <name evidence="1" type="ORF">G5575_05185</name>
</gene>
<dbReference type="SUPFAM" id="SSF48452">
    <property type="entry name" value="TPR-like"/>
    <property type="match status" value="1"/>
</dbReference>
<sequence>MQPYADVLQFWFIEHGQDDWFGGKPDFDTALAERFTDLHPAVARGEAWAWRETPEGRLAEIIVLDQFSRQLHRGSAEAFAQDKMALVLAQEAIATGADDAVAREQAAFIYMPFMHAESLVIQAEGVRLFEAHGNADQLDFMRKHRDTIARFGRFPKRNAALGRTSTPEELAYMEEAGDRVF</sequence>
<proteinExistence type="predicted"/>
<dbReference type="Proteomes" id="UP000474802">
    <property type="component" value="Unassembled WGS sequence"/>
</dbReference>
<dbReference type="EMBL" id="JAALFG010000001">
    <property type="protein sequence ID" value="NGP17153.1"/>
    <property type="molecule type" value="Genomic_DNA"/>
</dbReference>
<accession>A0A6M1SRY8</accession>
<evidence type="ECO:0000313" key="1">
    <source>
        <dbReference type="EMBL" id="NGP17153.1"/>
    </source>
</evidence>
<dbReference type="AlphaFoldDB" id="A0A6M1SRY8"/>
<dbReference type="InterPro" id="IPR010323">
    <property type="entry name" value="DUF924"/>
</dbReference>
<evidence type="ECO:0000313" key="2">
    <source>
        <dbReference type="Proteomes" id="UP000474802"/>
    </source>
</evidence>
<protein>
    <submittedName>
        <fullName evidence="1">DUF924 domain-containing protein</fullName>
    </submittedName>
</protein>
<comment type="caution">
    <text evidence="1">The sequence shown here is derived from an EMBL/GenBank/DDBJ whole genome shotgun (WGS) entry which is preliminary data.</text>
</comment>